<dbReference type="InterPro" id="IPR003726">
    <property type="entry name" value="HCY_dom"/>
</dbReference>
<name>A0A1X7ACW9_9RHOB</name>
<evidence type="ECO:0000256" key="2">
    <source>
        <dbReference type="ARBA" id="ARBA00022679"/>
    </source>
</evidence>
<keyword evidence="6" id="KW-1185">Reference proteome</keyword>
<accession>A0A1X7ACW9</accession>
<feature type="binding site" evidence="3">
    <location>
        <position position="228"/>
    </location>
    <ligand>
        <name>Zn(2+)</name>
        <dbReference type="ChEBI" id="CHEBI:29105"/>
    </ligand>
</feature>
<evidence type="ECO:0000256" key="1">
    <source>
        <dbReference type="ARBA" id="ARBA00022603"/>
    </source>
</evidence>
<feature type="domain" description="Hcy-binding" evidence="4">
    <location>
        <begin position="4"/>
        <end position="311"/>
    </location>
</feature>
<gene>
    <name evidence="5" type="ORF">ROG8370_03873</name>
</gene>
<dbReference type="GO" id="GO:0046872">
    <property type="term" value="F:metal ion binding"/>
    <property type="evidence" value="ECO:0007669"/>
    <property type="project" value="UniProtKB-KW"/>
</dbReference>
<evidence type="ECO:0000259" key="4">
    <source>
        <dbReference type="PROSITE" id="PS50970"/>
    </source>
</evidence>
<dbReference type="GO" id="GO:0008168">
    <property type="term" value="F:methyltransferase activity"/>
    <property type="evidence" value="ECO:0007669"/>
    <property type="project" value="UniProtKB-UniRule"/>
</dbReference>
<dbReference type="EMBL" id="FWFJ01000083">
    <property type="protein sequence ID" value="SLN76420.1"/>
    <property type="molecule type" value="Genomic_DNA"/>
</dbReference>
<keyword evidence="3" id="KW-0862">Zinc</keyword>
<dbReference type="GO" id="GO:0032259">
    <property type="term" value="P:methylation"/>
    <property type="evidence" value="ECO:0007669"/>
    <property type="project" value="UniProtKB-KW"/>
</dbReference>
<proteinExistence type="predicted"/>
<evidence type="ECO:0000313" key="6">
    <source>
        <dbReference type="Proteomes" id="UP000194012"/>
    </source>
</evidence>
<keyword evidence="1 3" id="KW-0489">Methyltransferase</keyword>
<feature type="binding site" evidence="3">
    <location>
        <position position="296"/>
    </location>
    <ligand>
        <name>Zn(2+)</name>
        <dbReference type="ChEBI" id="CHEBI:29105"/>
    </ligand>
</feature>
<dbReference type="PANTHER" id="PTHR11103">
    <property type="entry name" value="SLR1189 PROTEIN"/>
    <property type="match status" value="1"/>
</dbReference>
<organism evidence="5 6">
    <name type="scientific">Roseovarius gaetbuli</name>
    <dbReference type="NCBI Taxonomy" id="1356575"/>
    <lineage>
        <taxon>Bacteria</taxon>
        <taxon>Pseudomonadati</taxon>
        <taxon>Pseudomonadota</taxon>
        <taxon>Alphaproteobacteria</taxon>
        <taxon>Rhodobacterales</taxon>
        <taxon>Roseobacteraceae</taxon>
        <taxon>Roseovarius</taxon>
    </lineage>
</organism>
<comment type="cofactor">
    <cofactor evidence="3">
        <name>Zn(2+)</name>
        <dbReference type="ChEBI" id="CHEBI:29105"/>
    </cofactor>
</comment>
<feature type="binding site" evidence="3">
    <location>
        <position position="297"/>
    </location>
    <ligand>
        <name>Zn(2+)</name>
        <dbReference type="ChEBI" id="CHEBI:29105"/>
    </ligand>
</feature>
<dbReference type="RefSeq" id="WP_085828759.1">
    <property type="nucleotide sequence ID" value="NZ_FWFJ01000083.1"/>
</dbReference>
<dbReference type="AlphaFoldDB" id="A0A1X7ACW9"/>
<dbReference type="OrthoDB" id="9803687at2"/>
<sequence length="312" mass="33639">MTRTNPTPTTDTGAIFLTEGGTETEIMYRHGFELPEFAMFPLLENPKAVTAMRRVMSDMLDVAAEFGLSFMLTGLDYRASPDWGAKLGYSPAGLAEANIASIEFLSEIAKPYAGQIPQLLIGGCIGPRGDAYGLNTEITAESAEDYHSVQLETLKAANVDFACAATFNNISEAVGVSRAAARIGVPLTVSLTLDSSHRLRSGPTLAEAIPEIDRQAGDAAPDYYLLNCSHPLEYEPALTEGNWINRLRGVRPNASKMEKIALCKLGHIEDGNPVELGQQLGDLRARYPHMDIFGGCCGTGHVHLREIARALA</sequence>
<dbReference type="InterPro" id="IPR036589">
    <property type="entry name" value="HCY_dom_sf"/>
</dbReference>
<protein>
    <submittedName>
        <fullName evidence="5">Bifunctional homocysteine S-methyltransferase/5,10-methylenetetrahydrofolate reductase protein</fullName>
    </submittedName>
</protein>
<dbReference type="Gene3D" id="3.20.20.330">
    <property type="entry name" value="Homocysteine-binding-like domain"/>
    <property type="match status" value="1"/>
</dbReference>
<evidence type="ECO:0000313" key="5">
    <source>
        <dbReference type="EMBL" id="SLN76420.1"/>
    </source>
</evidence>
<dbReference type="PANTHER" id="PTHR11103:SF18">
    <property type="entry name" value="SLR1189 PROTEIN"/>
    <property type="match status" value="1"/>
</dbReference>
<dbReference type="PROSITE" id="PS50970">
    <property type="entry name" value="HCY"/>
    <property type="match status" value="1"/>
</dbReference>
<reference evidence="6" key="1">
    <citation type="submission" date="2017-03" db="EMBL/GenBank/DDBJ databases">
        <authorList>
            <person name="Rodrigo-Torres L."/>
            <person name="Arahal R.D."/>
            <person name="Lucena T."/>
        </authorList>
    </citation>
    <scope>NUCLEOTIDE SEQUENCE [LARGE SCALE GENOMIC DNA]</scope>
    <source>
        <strain evidence="6">CECT 8370</strain>
    </source>
</reference>
<evidence type="ECO:0000256" key="3">
    <source>
        <dbReference type="PROSITE-ProRule" id="PRU00333"/>
    </source>
</evidence>
<dbReference type="Proteomes" id="UP000194012">
    <property type="component" value="Unassembled WGS sequence"/>
</dbReference>
<keyword evidence="2 3" id="KW-0808">Transferase</keyword>
<dbReference type="Pfam" id="PF02574">
    <property type="entry name" value="S-methyl_trans"/>
    <property type="match status" value="1"/>
</dbReference>
<dbReference type="SUPFAM" id="SSF82282">
    <property type="entry name" value="Homocysteine S-methyltransferase"/>
    <property type="match status" value="1"/>
</dbReference>
<keyword evidence="3" id="KW-0479">Metal-binding</keyword>